<organism evidence="3 4">
    <name type="scientific">Flavobacterium branchiophilum</name>
    <dbReference type="NCBI Taxonomy" id="55197"/>
    <lineage>
        <taxon>Bacteria</taxon>
        <taxon>Pseudomonadati</taxon>
        <taxon>Bacteroidota</taxon>
        <taxon>Flavobacteriia</taxon>
        <taxon>Flavobacteriales</taxon>
        <taxon>Flavobacteriaceae</taxon>
        <taxon>Flavobacterium</taxon>
    </lineage>
</organism>
<feature type="transmembrane region" description="Helical" evidence="2">
    <location>
        <begin position="153"/>
        <end position="175"/>
    </location>
</feature>
<keyword evidence="2" id="KW-0472">Membrane</keyword>
<gene>
    <name evidence="3" type="ORF">B0A77_00580</name>
</gene>
<dbReference type="AlphaFoldDB" id="A0A2H3KR26"/>
<keyword evidence="2" id="KW-0812">Transmembrane</keyword>
<dbReference type="EMBL" id="PCMW01000005">
    <property type="protein sequence ID" value="PDS27059.1"/>
    <property type="molecule type" value="Genomic_DNA"/>
</dbReference>
<name>A0A2H3KR26_9FLAO</name>
<dbReference type="OrthoDB" id="9812498at2"/>
<accession>A0A2H3KR26</accession>
<feature type="region of interest" description="Disordered" evidence="1">
    <location>
        <begin position="703"/>
        <end position="753"/>
    </location>
</feature>
<proteinExistence type="predicted"/>
<protein>
    <recommendedName>
        <fullName evidence="5">Glutamyl-tRNA synthetase</fullName>
    </recommendedName>
</protein>
<reference evidence="3 4" key="1">
    <citation type="submission" date="2017-09" db="EMBL/GenBank/DDBJ databases">
        <title>Whole genomes of Flavobacteriaceae.</title>
        <authorList>
            <person name="Stine C."/>
            <person name="Li C."/>
            <person name="Tadesse D."/>
        </authorList>
    </citation>
    <scope>NUCLEOTIDE SEQUENCE [LARGE SCALE GENOMIC DNA]</scope>
    <source>
        <strain evidence="3 4">ATCC 35036</strain>
    </source>
</reference>
<evidence type="ECO:0000256" key="2">
    <source>
        <dbReference type="SAM" id="Phobius"/>
    </source>
</evidence>
<evidence type="ECO:0000313" key="4">
    <source>
        <dbReference type="Proteomes" id="UP000220828"/>
    </source>
</evidence>
<sequence>MENNVQLIYDKLELFIKKFYTNELLRGSIFFVGIGLLYFLFTLIIESFFWLSPFFRAILFWLFLFVELFLLLRFIFFPLFKLFKLQKGIDYIAASSIIGTHFTDVDDKLLNFLQLSQDTTQSDLLLAAIHQRALSLKPFNFSNAIHFSKNKKFIPLALLPILLFIFFYISGHGVLLTQSFNRVVHFNTPFSPPAPYQFIIQNASLQTQQHENFTLKVKTTGSVIPDNISILIENETYFLEKSNQNEFYFTFEHPSKSLSFQLSSNQVLSPLFHLEVLTVPTISNFNMFVQFPAYLNRKSQSISGTGNAIIPEGATITWSLQTIATQHITWFDGVYNSPFLHENNTFKLSKIITQNTDYQIFTSNNKLKNFEKLSYQIAVIKDQFPTINASQVPDTLQINKPYVVGQIADDYGLSKLQIVYYPIGQNQKATRGTIAIQNKLVDQFVFAFPSNLPVQAGITYEYYFEVFDNDAPHHFKSTKSDVFSNTIHTASELKVQQLQQQNNTINSLSKSLLSQNKQISELEKIQKLNKEKDILDFKDKQKIENFIKNQLKQDEMMREFTEKLKSNLQQNHDAKQDKIKDELLKRLDNSQKDVDKNKQLLEELKQLNNKLEQEDLLQKLDQFKQNAKNQTKTLEQLVALTKKFYVEKKAEQIADQLNDLSNKQDKLALDDKQNAADKQEAINKDFDKIKNELDQLDKENQQLKSPLDLPNQEEEQQSVSDDLQKAKEALQKNNKEKAKPKQKDAAKKMKEMSQKMSQQMDAGEQEQLEEDIKVLRQILDNLLTFSFAQEEVMKDFRGLKSNAIAFNKNLKLQQNLKIQFKHIDDSLFAFSLRNARLTEKVTKEVGNIAYSLDKSITHLVEAQVYQAVSDQHYTISSANILANMLASMLNNMQMDMNGAGKGSSKSGKGSSSGMQLPDIIKKQEQIGDKIKKQQSKGKQPGGETGSKPGHGAQGQSGSEGQQGEGSSGKNGNNNDSKGSSQNGSNGESDAEAIIQIYKEQQLLRDALQQQLDKNGVGGSGQNAINQMKDIEKQLLNKGFKNNILESIKNIKQELLKLDKAIQEQGEEEQRQSQTNTKPFVPNQSPLPIQVQQYIKSIELLTRQNIPFQTEFHQRVQYYFKP</sequence>
<feature type="compositionally biased region" description="Polar residues" evidence="1">
    <location>
        <begin position="1074"/>
        <end position="1084"/>
    </location>
</feature>
<feature type="transmembrane region" description="Helical" evidence="2">
    <location>
        <begin position="27"/>
        <end position="52"/>
    </location>
</feature>
<dbReference type="Proteomes" id="UP000220828">
    <property type="component" value="Unassembled WGS sequence"/>
</dbReference>
<evidence type="ECO:0000313" key="3">
    <source>
        <dbReference type="EMBL" id="PDS27059.1"/>
    </source>
</evidence>
<feature type="region of interest" description="Disordered" evidence="1">
    <location>
        <begin position="928"/>
        <end position="988"/>
    </location>
</feature>
<keyword evidence="2" id="KW-1133">Transmembrane helix</keyword>
<feature type="region of interest" description="Disordered" evidence="1">
    <location>
        <begin position="1063"/>
        <end position="1084"/>
    </location>
</feature>
<feature type="compositionally biased region" description="Basic and acidic residues" evidence="1">
    <location>
        <begin position="722"/>
        <end position="753"/>
    </location>
</feature>
<comment type="caution">
    <text evidence="3">The sequence shown here is derived from an EMBL/GenBank/DDBJ whole genome shotgun (WGS) entry which is preliminary data.</text>
</comment>
<evidence type="ECO:0000256" key="1">
    <source>
        <dbReference type="SAM" id="MobiDB-lite"/>
    </source>
</evidence>
<feature type="compositionally biased region" description="Low complexity" evidence="1">
    <location>
        <begin position="902"/>
        <end position="913"/>
    </location>
</feature>
<evidence type="ECO:0008006" key="5">
    <source>
        <dbReference type="Google" id="ProtNLM"/>
    </source>
</evidence>
<feature type="compositionally biased region" description="Low complexity" evidence="1">
    <location>
        <begin position="969"/>
        <end position="987"/>
    </location>
</feature>
<feature type="region of interest" description="Disordered" evidence="1">
    <location>
        <begin position="896"/>
        <end position="915"/>
    </location>
</feature>
<feature type="transmembrane region" description="Helical" evidence="2">
    <location>
        <begin position="58"/>
        <end position="80"/>
    </location>
</feature>